<keyword evidence="3" id="KW-1185">Reference proteome</keyword>
<reference evidence="2 3" key="1">
    <citation type="submission" date="2014-06" db="EMBL/GenBank/DDBJ databases">
        <title>Evolutionary Origins and Diversification of the Mycorrhizal Mutualists.</title>
        <authorList>
            <consortium name="DOE Joint Genome Institute"/>
            <consortium name="Mycorrhizal Genomics Consortium"/>
            <person name="Kohler A."/>
            <person name="Kuo A."/>
            <person name="Nagy L.G."/>
            <person name="Floudas D."/>
            <person name="Copeland A."/>
            <person name="Barry K.W."/>
            <person name="Cichocki N."/>
            <person name="Veneault-Fourrey C."/>
            <person name="LaButti K."/>
            <person name="Lindquist E.A."/>
            <person name="Lipzen A."/>
            <person name="Lundell T."/>
            <person name="Morin E."/>
            <person name="Murat C."/>
            <person name="Riley R."/>
            <person name="Ohm R."/>
            <person name="Sun H."/>
            <person name="Tunlid A."/>
            <person name="Henrissat B."/>
            <person name="Grigoriev I.V."/>
            <person name="Hibbett D.S."/>
            <person name="Martin F."/>
        </authorList>
    </citation>
    <scope>NUCLEOTIDE SEQUENCE [LARGE SCALE GENOMIC DNA]</scope>
    <source>
        <strain evidence="2 3">SS14</strain>
    </source>
</reference>
<name>A0A0C9VBD0_SPHS4</name>
<sequence length="149" mass="15484">MQLESLRPLLAAYTNSNNANANSNATSNGMTTNNGINTSLHSHNAQSQSRLNPTSPHLQSVPIPNGNSHPNLAATAASNALNGNPNTNTNTKAFNPHHARRSSSSRERDSLNPMACAGVAASASVGLGAPLFGRTPGKAQEIKVEGYVM</sequence>
<feature type="compositionally biased region" description="Low complexity" evidence="1">
    <location>
        <begin position="71"/>
        <end position="91"/>
    </location>
</feature>
<feature type="region of interest" description="Disordered" evidence="1">
    <location>
        <begin position="16"/>
        <end position="111"/>
    </location>
</feature>
<feature type="compositionally biased region" description="Low complexity" evidence="1">
    <location>
        <begin position="16"/>
        <end position="34"/>
    </location>
</feature>
<accession>A0A0C9VBD0</accession>
<organism evidence="2 3">
    <name type="scientific">Sphaerobolus stellatus (strain SS14)</name>
    <dbReference type="NCBI Taxonomy" id="990650"/>
    <lineage>
        <taxon>Eukaryota</taxon>
        <taxon>Fungi</taxon>
        <taxon>Dikarya</taxon>
        <taxon>Basidiomycota</taxon>
        <taxon>Agaricomycotina</taxon>
        <taxon>Agaricomycetes</taxon>
        <taxon>Phallomycetidae</taxon>
        <taxon>Geastrales</taxon>
        <taxon>Sphaerobolaceae</taxon>
        <taxon>Sphaerobolus</taxon>
    </lineage>
</organism>
<protein>
    <submittedName>
        <fullName evidence="2">Uncharacterized protein</fullName>
    </submittedName>
</protein>
<gene>
    <name evidence="2" type="ORF">M422DRAFT_258474</name>
</gene>
<evidence type="ECO:0000313" key="2">
    <source>
        <dbReference type="EMBL" id="KIJ38827.1"/>
    </source>
</evidence>
<dbReference type="AlphaFoldDB" id="A0A0C9VBD0"/>
<evidence type="ECO:0000256" key="1">
    <source>
        <dbReference type="SAM" id="MobiDB-lite"/>
    </source>
</evidence>
<dbReference type="HOGENOM" id="CLU_1750869_0_0_1"/>
<evidence type="ECO:0000313" key="3">
    <source>
        <dbReference type="Proteomes" id="UP000054279"/>
    </source>
</evidence>
<feature type="compositionally biased region" description="Polar residues" evidence="1">
    <location>
        <begin position="35"/>
        <end position="58"/>
    </location>
</feature>
<proteinExistence type="predicted"/>
<dbReference type="Proteomes" id="UP000054279">
    <property type="component" value="Unassembled WGS sequence"/>
</dbReference>
<dbReference type="EMBL" id="KN837157">
    <property type="protein sequence ID" value="KIJ38827.1"/>
    <property type="molecule type" value="Genomic_DNA"/>
</dbReference>